<accession>A0A1J5DLL4</accession>
<dbReference type="EMBL" id="MNYI01000224">
    <property type="protein sequence ID" value="OIP37081.1"/>
    <property type="molecule type" value="Genomic_DNA"/>
</dbReference>
<organism evidence="1 2">
    <name type="scientific">Candidatus Desantisbacteria bacterium CG2_30_40_21</name>
    <dbReference type="NCBI Taxonomy" id="1817895"/>
    <lineage>
        <taxon>Bacteria</taxon>
        <taxon>Candidatus Desantisiibacteriota</taxon>
    </lineage>
</organism>
<evidence type="ECO:0000313" key="1">
    <source>
        <dbReference type="EMBL" id="OIP37081.1"/>
    </source>
</evidence>
<evidence type="ECO:0000313" key="2">
    <source>
        <dbReference type="Proteomes" id="UP000183085"/>
    </source>
</evidence>
<reference evidence="1 2" key="1">
    <citation type="journal article" date="2016" name="Environ. Microbiol.">
        <title>Genomic resolution of a cold subsurface aquifer community provides metabolic insights for novel microbes adapted to high CO concentrations.</title>
        <authorList>
            <person name="Probst A.J."/>
            <person name="Castelle C.J."/>
            <person name="Singh A."/>
            <person name="Brown C.T."/>
            <person name="Anantharaman K."/>
            <person name="Sharon I."/>
            <person name="Hug L.A."/>
            <person name="Burstein D."/>
            <person name="Emerson J.B."/>
            <person name="Thomas B.C."/>
            <person name="Banfield J.F."/>
        </authorList>
    </citation>
    <scope>NUCLEOTIDE SEQUENCE [LARGE SCALE GENOMIC DNA]</scope>
    <source>
        <strain evidence="1">CG2_30_40_21</strain>
    </source>
</reference>
<dbReference type="AlphaFoldDB" id="A0A1J5DLL4"/>
<comment type="caution">
    <text evidence="1">The sequence shown here is derived from an EMBL/GenBank/DDBJ whole genome shotgun (WGS) entry which is preliminary data.</text>
</comment>
<sequence>MVGFNILYYFCEQNLFTVDFLSSAIYSKMNRLNAGTHVADLHLLFTAQTKAGLKIILKS</sequence>
<dbReference type="Proteomes" id="UP000183085">
    <property type="component" value="Unassembled WGS sequence"/>
</dbReference>
<protein>
    <submittedName>
        <fullName evidence="1">Uncharacterized protein</fullName>
    </submittedName>
</protein>
<proteinExistence type="predicted"/>
<name>A0A1J5DLL4_9BACT</name>
<dbReference type="STRING" id="1817895.AUJ95_08765"/>
<gene>
    <name evidence="1" type="ORF">AUJ95_08765</name>
</gene>